<dbReference type="GO" id="GO:0015074">
    <property type="term" value="P:DNA integration"/>
    <property type="evidence" value="ECO:0007669"/>
    <property type="project" value="InterPro"/>
</dbReference>
<organism evidence="3 4">
    <name type="scientific">Candidatus Nephthysia bennettiae</name>
    <dbReference type="NCBI Taxonomy" id="3127016"/>
    <lineage>
        <taxon>Bacteria</taxon>
        <taxon>Bacillati</taxon>
        <taxon>Candidatus Dormiibacterota</taxon>
        <taxon>Candidatus Dormibacteria</taxon>
        <taxon>Candidatus Dormibacterales</taxon>
        <taxon>Candidatus Dormibacteraceae</taxon>
        <taxon>Candidatus Nephthysia</taxon>
    </lineage>
</organism>
<evidence type="ECO:0000256" key="1">
    <source>
        <dbReference type="ARBA" id="ARBA00023172"/>
    </source>
</evidence>
<proteinExistence type="predicted"/>
<dbReference type="Gene3D" id="1.10.443.10">
    <property type="entry name" value="Intergrase catalytic core"/>
    <property type="match status" value="1"/>
</dbReference>
<dbReference type="InterPro" id="IPR013762">
    <property type="entry name" value="Integrase-like_cat_sf"/>
</dbReference>
<dbReference type="InterPro" id="IPR011010">
    <property type="entry name" value="DNA_brk_join_enz"/>
</dbReference>
<dbReference type="SUPFAM" id="SSF56349">
    <property type="entry name" value="DNA breaking-rejoining enzymes"/>
    <property type="match status" value="1"/>
</dbReference>
<dbReference type="Proteomes" id="UP000612893">
    <property type="component" value="Unassembled WGS sequence"/>
</dbReference>
<dbReference type="GO" id="GO:0006310">
    <property type="term" value="P:DNA recombination"/>
    <property type="evidence" value="ECO:0007669"/>
    <property type="project" value="UniProtKB-KW"/>
</dbReference>
<sequence length="90" mass="9921">MRKPLANWLGRPVTPHDLRHFYASALIRQAADVKLVQARLGHKSAQTTIDIYGHLWPDSDERTRTAIDAVFDRSLARAVADAGTAAETGL</sequence>
<dbReference type="PROSITE" id="PS51898">
    <property type="entry name" value="TYR_RECOMBINASE"/>
    <property type="match status" value="1"/>
</dbReference>
<accession>A0A934K488</accession>
<dbReference type="Pfam" id="PF00589">
    <property type="entry name" value="Phage_integrase"/>
    <property type="match status" value="1"/>
</dbReference>
<gene>
    <name evidence="3" type="ORF">JF922_19155</name>
</gene>
<evidence type="ECO:0000313" key="4">
    <source>
        <dbReference type="Proteomes" id="UP000612893"/>
    </source>
</evidence>
<evidence type="ECO:0000313" key="3">
    <source>
        <dbReference type="EMBL" id="MBJ7600177.1"/>
    </source>
</evidence>
<dbReference type="AlphaFoldDB" id="A0A934K488"/>
<dbReference type="InterPro" id="IPR002104">
    <property type="entry name" value="Integrase_catalytic"/>
</dbReference>
<feature type="domain" description="Tyr recombinase" evidence="2">
    <location>
        <begin position="1"/>
        <end position="68"/>
    </location>
</feature>
<protein>
    <submittedName>
        <fullName evidence="3">Tyrosine-type recombinase/integrase</fullName>
    </submittedName>
</protein>
<keyword evidence="4" id="KW-1185">Reference proteome</keyword>
<comment type="caution">
    <text evidence="3">The sequence shown here is derived from an EMBL/GenBank/DDBJ whole genome shotgun (WGS) entry which is preliminary data.</text>
</comment>
<name>A0A934K488_9BACT</name>
<keyword evidence="1" id="KW-0233">DNA recombination</keyword>
<reference evidence="3" key="1">
    <citation type="submission" date="2020-10" db="EMBL/GenBank/DDBJ databases">
        <title>Ca. Dormibacterota MAGs.</title>
        <authorList>
            <person name="Montgomery K."/>
        </authorList>
    </citation>
    <scope>NUCLEOTIDE SEQUENCE [LARGE SCALE GENOMIC DNA]</scope>
    <source>
        <strain evidence="3">SC8812_S17_10</strain>
    </source>
</reference>
<dbReference type="EMBL" id="JAEKNR010000188">
    <property type="protein sequence ID" value="MBJ7600177.1"/>
    <property type="molecule type" value="Genomic_DNA"/>
</dbReference>
<evidence type="ECO:0000259" key="2">
    <source>
        <dbReference type="PROSITE" id="PS51898"/>
    </source>
</evidence>
<dbReference type="GO" id="GO:0003677">
    <property type="term" value="F:DNA binding"/>
    <property type="evidence" value="ECO:0007669"/>
    <property type="project" value="InterPro"/>
</dbReference>